<reference evidence="1" key="1">
    <citation type="journal article" date="2020" name="Ecol. Evol.">
        <title>Genome structure and content of the rice root-knot nematode (Meloidogyne graminicola).</title>
        <authorList>
            <person name="Phan N.T."/>
            <person name="Danchin E.G.J."/>
            <person name="Klopp C."/>
            <person name="Perfus-Barbeoch L."/>
            <person name="Kozlowski D.K."/>
            <person name="Koutsovoulos G.D."/>
            <person name="Lopez-Roques C."/>
            <person name="Bouchez O."/>
            <person name="Zahm M."/>
            <person name="Besnard G."/>
            <person name="Bellafiore S."/>
        </authorList>
    </citation>
    <scope>NUCLEOTIDE SEQUENCE</scope>
    <source>
        <strain evidence="1">VN-18</strain>
    </source>
</reference>
<evidence type="ECO:0000313" key="2">
    <source>
        <dbReference type="Proteomes" id="UP000605970"/>
    </source>
</evidence>
<comment type="caution">
    <text evidence="1">The sequence shown here is derived from an EMBL/GenBank/DDBJ whole genome shotgun (WGS) entry which is preliminary data.</text>
</comment>
<dbReference type="AlphaFoldDB" id="A0A8S9ZEU7"/>
<keyword evidence="2" id="KW-1185">Reference proteome</keyword>
<gene>
    <name evidence="1" type="ORF">Mgra_00008746</name>
</gene>
<evidence type="ECO:0000313" key="1">
    <source>
        <dbReference type="EMBL" id="KAF7630972.1"/>
    </source>
</evidence>
<name>A0A8S9ZEU7_9BILA</name>
<proteinExistence type="predicted"/>
<organism evidence="1 2">
    <name type="scientific">Meloidogyne graminicola</name>
    <dbReference type="NCBI Taxonomy" id="189291"/>
    <lineage>
        <taxon>Eukaryota</taxon>
        <taxon>Metazoa</taxon>
        <taxon>Ecdysozoa</taxon>
        <taxon>Nematoda</taxon>
        <taxon>Chromadorea</taxon>
        <taxon>Rhabditida</taxon>
        <taxon>Tylenchina</taxon>
        <taxon>Tylenchomorpha</taxon>
        <taxon>Tylenchoidea</taxon>
        <taxon>Meloidogynidae</taxon>
        <taxon>Meloidogyninae</taxon>
        <taxon>Meloidogyne</taxon>
    </lineage>
</organism>
<accession>A0A8S9ZEU7</accession>
<dbReference type="Proteomes" id="UP000605970">
    <property type="component" value="Unassembled WGS sequence"/>
</dbReference>
<sequence length="70" mass="8161">MYFVYSQCSKSGCVPAMVYNKLLPEIIMTAKFKLYHSNYNNQAFYEKMHNLLAWSPIRRTVPVVNLNLGL</sequence>
<protein>
    <submittedName>
        <fullName evidence="1">Uncharacterized protein</fullName>
    </submittedName>
</protein>
<dbReference type="EMBL" id="JABEBT010000122">
    <property type="protein sequence ID" value="KAF7630972.1"/>
    <property type="molecule type" value="Genomic_DNA"/>
</dbReference>